<evidence type="ECO:0000313" key="1">
    <source>
        <dbReference type="EMBL" id="AAW39687.1"/>
    </source>
</evidence>
<organism evidence="1 2">
    <name type="scientific">Dehalococcoides mccartyi (strain ATCC BAA-2266 / KCTC 15142 / 195)</name>
    <name type="common">Dehalococcoides ethenogenes (strain 195)</name>
    <dbReference type="NCBI Taxonomy" id="243164"/>
    <lineage>
        <taxon>Bacteria</taxon>
        <taxon>Bacillati</taxon>
        <taxon>Chloroflexota</taxon>
        <taxon>Dehalococcoidia</taxon>
        <taxon>Dehalococcoidales</taxon>
        <taxon>Dehalococcoidaceae</taxon>
        <taxon>Dehalococcoides</taxon>
    </lineage>
</organism>
<dbReference type="HOGENOM" id="CLU_3167143_0_0_0"/>
<protein>
    <submittedName>
        <fullName evidence="1">Uncharacterized protein</fullName>
    </submittedName>
</protein>
<accession>Q3Z7N4</accession>
<dbReference type="STRING" id="243164.DET1050"/>
<keyword evidence="2" id="KW-1185">Reference proteome</keyword>
<dbReference type="InParanoid" id="Q3Z7N4"/>
<evidence type="ECO:0000313" key="2">
    <source>
        <dbReference type="Proteomes" id="UP000008289"/>
    </source>
</evidence>
<dbReference type="Proteomes" id="UP000008289">
    <property type="component" value="Chromosome"/>
</dbReference>
<sequence>MRGYKKFGQNSDKSIKVLIVDLRCAKNVFKRARSSNEFIEGKQTCLS</sequence>
<reference evidence="1 2" key="1">
    <citation type="journal article" date="2005" name="Science">
        <title>Genome sequence of the PCE-dechlorinating bacterium Dehalococcoides ethenogenes.</title>
        <authorList>
            <person name="Seshadri R."/>
            <person name="Adrian L."/>
            <person name="Fouts D.E."/>
            <person name="Eisen J.A."/>
            <person name="Phillippy A.M."/>
            <person name="Methe B.A."/>
            <person name="Ward N.L."/>
            <person name="Nelson W.C."/>
            <person name="Deboy R.T."/>
            <person name="Khouri H.M."/>
            <person name="Kolonay J.F."/>
            <person name="Dodson R.J."/>
            <person name="Daugherty S.C."/>
            <person name="Brinkac L.M."/>
            <person name="Sullivan S.A."/>
            <person name="Madupu R."/>
            <person name="Nelson K.E."/>
            <person name="Kang K.H."/>
            <person name="Impraim M."/>
            <person name="Tran K."/>
            <person name="Robinson J.M."/>
            <person name="Forberger H.A."/>
            <person name="Fraser C.M."/>
            <person name="Zinder S.H."/>
            <person name="Heidelberg J.F."/>
        </authorList>
    </citation>
    <scope>NUCLEOTIDE SEQUENCE [LARGE SCALE GENOMIC DNA]</scope>
    <source>
        <strain evidence="2">ATCC BAA-2266 / KCTC 15142 / 195</strain>
    </source>
</reference>
<gene>
    <name evidence="1" type="ordered locus">DET1050</name>
</gene>
<dbReference type="EMBL" id="CP000027">
    <property type="protein sequence ID" value="AAW39687.1"/>
    <property type="molecule type" value="Genomic_DNA"/>
</dbReference>
<dbReference type="AlphaFoldDB" id="Q3Z7N4"/>
<dbReference type="KEGG" id="det:DET1050"/>
<proteinExistence type="predicted"/>
<name>Q3Z7N4_DEHM1</name>